<dbReference type="InterPro" id="IPR011971">
    <property type="entry name" value="CHP02284"/>
</dbReference>
<dbReference type="InterPro" id="IPR012347">
    <property type="entry name" value="Ferritin-like"/>
</dbReference>
<organism evidence="3 4">
    <name type="scientific">Simplicispira suum</name>
    <dbReference type="NCBI Taxonomy" id="2109915"/>
    <lineage>
        <taxon>Bacteria</taxon>
        <taxon>Pseudomonadati</taxon>
        <taxon>Pseudomonadota</taxon>
        <taxon>Betaproteobacteria</taxon>
        <taxon>Burkholderiales</taxon>
        <taxon>Comamonadaceae</taxon>
        <taxon>Simplicispira</taxon>
    </lineage>
</organism>
<dbReference type="Pfam" id="PF09537">
    <property type="entry name" value="DUF2383"/>
    <property type="match status" value="1"/>
</dbReference>
<feature type="compositionally biased region" description="Basic and acidic residues" evidence="1">
    <location>
        <begin position="294"/>
        <end position="309"/>
    </location>
</feature>
<feature type="domain" description="DUF2383" evidence="2">
    <location>
        <begin position="165"/>
        <end position="275"/>
    </location>
</feature>
<evidence type="ECO:0000259" key="2">
    <source>
        <dbReference type="Pfam" id="PF09537"/>
    </source>
</evidence>
<dbReference type="KEGG" id="simp:C6571_00700"/>
<feature type="region of interest" description="Disordered" evidence="1">
    <location>
        <begin position="1"/>
        <end position="25"/>
    </location>
</feature>
<dbReference type="Proteomes" id="UP000239326">
    <property type="component" value="Chromosome"/>
</dbReference>
<dbReference type="OrthoDB" id="282393at2"/>
<evidence type="ECO:0000313" key="3">
    <source>
        <dbReference type="EMBL" id="AVO42974.1"/>
    </source>
</evidence>
<dbReference type="SUPFAM" id="SSF47240">
    <property type="entry name" value="Ferritin-like"/>
    <property type="match status" value="1"/>
</dbReference>
<dbReference type="AlphaFoldDB" id="A0A2S0N491"/>
<name>A0A2S0N491_9BURK</name>
<feature type="region of interest" description="Disordered" evidence="1">
    <location>
        <begin position="287"/>
        <end position="309"/>
    </location>
</feature>
<evidence type="ECO:0000256" key="1">
    <source>
        <dbReference type="SAM" id="MobiDB-lite"/>
    </source>
</evidence>
<dbReference type="NCBIfam" id="TIGR02284">
    <property type="entry name" value="PA2169 family four-helix-bundle protein"/>
    <property type="match status" value="1"/>
</dbReference>
<dbReference type="Gene3D" id="1.20.1260.10">
    <property type="match status" value="1"/>
</dbReference>
<dbReference type="EMBL" id="CP027669">
    <property type="protein sequence ID" value="AVO42974.1"/>
    <property type="molecule type" value="Genomic_DNA"/>
</dbReference>
<accession>A0A2S0N491</accession>
<reference evidence="3 4" key="1">
    <citation type="submission" date="2018-03" db="EMBL/GenBank/DDBJ databases">
        <title>Genome sequencing of Simplicispira sp.</title>
        <authorList>
            <person name="Kim S.-J."/>
            <person name="Heo J."/>
            <person name="Kwon S.-W."/>
        </authorList>
    </citation>
    <scope>NUCLEOTIDE SEQUENCE [LARGE SCALE GENOMIC DNA]</scope>
    <source>
        <strain evidence="3 4">SC1-8</strain>
    </source>
</reference>
<dbReference type="InterPro" id="IPR009078">
    <property type="entry name" value="Ferritin-like_SF"/>
</dbReference>
<proteinExistence type="predicted"/>
<gene>
    <name evidence="3" type="ORF">C6571_00700</name>
</gene>
<sequence>MSDRNDANRDPITNEPGAHPVGTGLGAAVGGAAAGAATGAFGGPVGAAIGGVVGAVAGGLAGKAAAEAVNPTAEEAYWREAYRDEPYVTPERSYDDYHPAYALGWQSVGLYEGPFETVEPSLRDRWITDRGTSPLEWPEARHAARAARERVGAVGTVTGTLDNDDVVDVLNDLLETSRDGEYGFRTSAEHADSAEVKALLLRRAADCASAATELEQTIRQYGGDPADGGTMAGAMHRGWVAVKTALSTMDDKAVLQECERGEDSAVAAYRKALKKPLPATVRDLVSRQAGGAQRNHDEVKAMRDRFANA</sequence>
<keyword evidence="4" id="KW-1185">Reference proteome</keyword>
<dbReference type="InterPro" id="IPR019052">
    <property type="entry name" value="DUF2383"/>
</dbReference>
<dbReference type="RefSeq" id="WP_106447949.1">
    <property type="nucleotide sequence ID" value="NZ_CP027669.1"/>
</dbReference>
<evidence type="ECO:0000313" key="4">
    <source>
        <dbReference type="Proteomes" id="UP000239326"/>
    </source>
</evidence>
<protein>
    <recommendedName>
        <fullName evidence="2">DUF2383 domain-containing protein</fullName>
    </recommendedName>
</protein>